<name>A0ABV3BDI3_9ACTN</name>
<protein>
    <recommendedName>
        <fullName evidence="5">Lipoprotein</fullName>
    </recommendedName>
</protein>
<comment type="caution">
    <text evidence="3">The sequence shown here is derived from an EMBL/GenBank/DDBJ whole genome shotgun (WGS) entry which is preliminary data.</text>
</comment>
<accession>A0ABV3BDI3</accession>
<evidence type="ECO:0008006" key="5">
    <source>
        <dbReference type="Google" id="ProtNLM"/>
    </source>
</evidence>
<evidence type="ECO:0000313" key="3">
    <source>
        <dbReference type="EMBL" id="MEU6819060.1"/>
    </source>
</evidence>
<organism evidence="3 4">
    <name type="scientific">Streptomyces atriruber</name>
    <dbReference type="NCBI Taxonomy" id="545121"/>
    <lineage>
        <taxon>Bacteria</taxon>
        <taxon>Bacillati</taxon>
        <taxon>Actinomycetota</taxon>
        <taxon>Actinomycetes</taxon>
        <taxon>Kitasatosporales</taxon>
        <taxon>Streptomycetaceae</taxon>
        <taxon>Streptomyces</taxon>
    </lineage>
</organism>
<dbReference type="PROSITE" id="PS51257">
    <property type="entry name" value="PROKAR_LIPOPROTEIN"/>
    <property type="match status" value="1"/>
</dbReference>
<dbReference type="Proteomes" id="UP001551176">
    <property type="component" value="Unassembled WGS sequence"/>
</dbReference>
<dbReference type="RefSeq" id="WP_359342905.1">
    <property type="nucleotide sequence ID" value="NZ_JBEYXV010000001.1"/>
</dbReference>
<dbReference type="EMBL" id="JBEYXV010000001">
    <property type="protein sequence ID" value="MEU6819060.1"/>
    <property type="molecule type" value="Genomic_DNA"/>
</dbReference>
<feature type="compositionally biased region" description="Low complexity" evidence="1">
    <location>
        <begin position="24"/>
        <end position="37"/>
    </location>
</feature>
<keyword evidence="2" id="KW-0732">Signal</keyword>
<feature type="compositionally biased region" description="Basic and acidic residues" evidence="1">
    <location>
        <begin position="38"/>
        <end position="55"/>
    </location>
</feature>
<gene>
    <name evidence="3" type="ORF">ABZ921_00425</name>
</gene>
<keyword evidence="4" id="KW-1185">Reference proteome</keyword>
<sequence length="246" mass="25195">MKRTRTALAAPALALASLMVLSACGDSDSSSSDSAAGKSEESAKAPEKTADPAAELRRAALTANEVKGFAVKKPDAKYAFATSQDQMKVDKPVCTPLAYATNQLPLGAPKADLVRLATGAKGPGDFTYVTLATYGSGEAKTTLAELSKSIRSCGAGFSAEAKGNKGGFSSIAAETAPEPSGADESLAFRVTTKIEGITHTMRAQVARHGDTIAIYYAVDGMAFTQDRPGNAKVGEAVVAAQSAKLA</sequence>
<feature type="region of interest" description="Disordered" evidence="1">
    <location>
        <begin position="24"/>
        <end position="55"/>
    </location>
</feature>
<feature type="signal peptide" evidence="2">
    <location>
        <begin position="1"/>
        <end position="22"/>
    </location>
</feature>
<evidence type="ECO:0000256" key="1">
    <source>
        <dbReference type="SAM" id="MobiDB-lite"/>
    </source>
</evidence>
<evidence type="ECO:0000313" key="4">
    <source>
        <dbReference type="Proteomes" id="UP001551176"/>
    </source>
</evidence>
<evidence type="ECO:0000256" key="2">
    <source>
        <dbReference type="SAM" id="SignalP"/>
    </source>
</evidence>
<proteinExistence type="predicted"/>
<feature type="chain" id="PRO_5045178634" description="Lipoprotein" evidence="2">
    <location>
        <begin position="23"/>
        <end position="246"/>
    </location>
</feature>
<reference evidence="3 4" key="1">
    <citation type="submission" date="2024-06" db="EMBL/GenBank/DDBJ databases">
        <title>The Natural Products Discovery Center: Release of the First 8490 Sequenced Strains for Exploring Actinobacteria Biosynthetic Diversity.</title>
        <authorList>
            <person name="Kalkreuter E."/>
            <person name="Kautsar S.A."/>
            <person name="Yang D."/>
            <person name="Bader C.D."/>
            <person name="Teijaro C.N."/>
            <person name="Fluegel L."/>
            <person name="Davis C.M."/>
            <person name="Simpson J.R."/>
            <person name="Lauterbach L."/>
            <person name="Steele A.D."/>
            <person name="Gui C."/>
            <person name="Meng S."/>
            <person name="Li G."/>
            <person name="Viehrig K."/>
            <person name="Ye F."/>
            <person name="Su P."/>
            <person name="Kiefer A.F."/>
            <person name="Nichols A."/>
            <person name="Cepeda A.J."/>
            <person name="Yan W."/>
            <person name="Fan B."/>
            <person name="Jiang Y."/>
            <person name="Adhikari A."/>
            <person name="Zheng C.-J."/>
            <person name="Schuster L."/>
            <person name="Cowan T.M."/>
            <person name="Smanski M.J."/>
            <person name="Chevrette M.G."/>
            <person name="De Carvalho L.P.S."/>
            <person name="Shen B."/>
        </authorList>
    </citation>
    <scope>NUCLEOTIDE SEQUENCE [LARGE SCALE GENOMIC DNA]</scope>
    <source>
        <strain evidence="3 4">NPDC046838</strain>
    </source>
</reference>